<evidence type="ECO:0000313" key="4">
    <source>
        <dbReference type="Proteomes" id="UP000290527"/>
    </source>
</evidence>
<feature type="domain" description="NAD-dependent epimerase/dehydratase" evidence="2">
    <location>
        <begin position="12"/>
        <end position="238"/>
    </location>
</feature>
<accession>A0A401HQU1</accession>
<dbReference type="InterPro" id="IPR036291">
    <property type="entry name" value="NAD(P)-bd_dom_sf"/>
</dbReference>
<protein>
    <submittedName>
        <fullName evidence="3">UDP-glucose 4-epimerase</fullName>
        <ecNumber evidence="3">5.1.3.2</ecNumber>
    </submittedName>
</protein>
<evidence type="ECO:0000313" key="3">
    <source>
        <dbReference type="EMBL" id="GBF36637.1"/>
    </source>
</evidence>
<dbReference type="GO" id="GO:0003978">
    <property type="term" value="F:UDP-glucose 4-epimerase activity"/>
    <property type="evidence" value="ECO:0007669"/>
    <property type="project" value="UniProtKB-EC"/>
</dbReference>
<evidence type="ECO:0000256" key="1">
    <source>
        <dbReference type="ARBA" id="ARBA00007637"/>
    </source>
</evidence>
<reference evidence="3 4" key="1">
    <citation type="journal article" date="2019" name="Int. J. Syst. Evol. Microbiol.">
        <title>Methanofervidicoccus abyssi gen. nov., sp. nov., a hydrogenotrophic methanogen, isolated from a hydrothermal vent chimney in the Mid-Cayman Spreading Center, the Caribbean Sea.</title>
        <authorList>
            <person name="Sakai S."/>
            <person name="Takaki Y."/>
            <person name="Miyazaki M."/>
            <person name="Ogawara M."/>
            <person name="Yanagawa K."/>
            <person name="Miyazaki J."/>
            <person name="Takai K."/>
        </authorList>
    </citation>
    <scope>NUCLEOTIDE SEQUENCE [LARGE SCALE GENOMIC DNA]</scope>
    <source>
        <strain evidence="3 4">HHB</strain>
    </source>
</reference>
<dbReference type="Gene3D" id="3.40.50.720">
    <property type="entry name" value="NAD(P)-binding Rossmann-like Domain"/>
    <property type="match status" value="1"/>
</dbReference>
<dbReference type="SUPFAM" id="SSF51735">
    <property type="entry name" value="NAD(P)-binding Rossmann-fold domains"/>
    <property type="match status" value="1"/>
</dbReference>
<proteinExistence type="inferred from homology"/>
<dbReference type="Gene3D" id="3.90.25.10">
    <property type="entry name" value="UDP-galactose 4-epimerase, domain 1"/>
    <property type="match status" value="1"/>
</dbReference>
<evidence type="ECO:0000259" key="2">
    <source>
        <dbReference type="Pfam" id="PF01370"/>
    </source>
</evidence>
<keyword evidence="3" id="KW-0413">Isomerase</keyword>
<comment type="caution">
    <text evidence="3">The sequence shown here is derived from an EMBL/GenBank/DDBJ whole genome shotgun (WGS) entry which is preliminary data.</text>
</comment>
<dbReference type="AlphaFoldDB" id="A0A401HQU1"/>
<dbReference type="Pfam" id="PF01370">
    <property type="entry name" value="Epimerase"/>
    <property type="match status" value="1"/>
</dbReference>
<dbReference type="Proteomes" id="UP000290527">
    <property type="component" value="Unassembled WGS sequence"/>
</dbReference>
<dbReference type="EMBL" id="BFAX01000004">
    <property type="protein sequence ID" value="GBF36637.1"/>
    <property type="molecule type" value="Genomic_DNA"/>
</dbReference>
<comment type="similarity">
    <text evidence="1">Belongs to the NAD(P)-dependent epimerase/dehydratase family.</text>
</comment>
<keyword evidence="4" id="KW-1185">Reference proteome</keyword>
<name>A0A401HQU1_9EURY</name>
<dbReference type="OrthoDB" id="4907at2157"/>
<gene>
    <name evidence="3" type="ORF">MHHB_P0867</name>
</gene>
<dbReference type="EC" id="5.1.3.2" evidence="3"/>
<dbReference type="InterPro" id="IPR001509">
    <property type="entry name" value="Epimerase_deHydtase"/>
</dbReference>
<sequence length="311" mass="35522">MSKYYLGENVRILVTGGAGFIGSHVVDHLLENNYTVIVLDNLSTGNIKNLNKKVEFIKGDIRDKDLDFRDIDGIIHLGAQVNVRTSLKEPLYDCDVNIMGTLNILETMRRYDVEKIVFASSVAVYGDPKYLPVDEEHPKEPLSPYGLSKYCSEKYIELYGDLYGIDYTILRYSNVYGERQNPRGEAGVVCIFIESMLKGKTPTIFGDGYQTRDFVYVGDVAKSTIMALNWKNKVVNIGTGRETSINHLYNIIADILNFKEKPVYSDPREGEIYRMVVSIERALDLQWKPTVDLREGIRRTVEWMKKYLIEG</sequence>
<dbReference type="PANTHER" id="PTHR43000">
    <property type="entry name" value="DTDP-D-GLUCOSE 4,6-DEHYDRATASE-RELATED"/>
    <property type="match status" value="1"/>
</dbReference>
<organism evidence="3 4">
    <name type="scientific">Methanofervidicoccus abyssi</name>
    <dbReference type="NCBI Taxonomy" id="2082189"/>
    <lineage>
        <taxon>Archaea</taxon>
        <taxon>Methanobacteriati</taxon>
        <taxon>Methanobacteriota</taxon>
        <taxon>Methanomada group</taxon>
        <taxon>Methanococci</taxon>
        <taxon>Methanococcales</taxon>
        <taxon>Methanofervidicoccus</taxon>
    </lineage>
</organism>